<reference evidence="1" key="1">
    <citation type="submission" date="2021-06" db="EMBL/GenBank/DDBJ databases">
        <authorList>
            <person name="Kallberg Y."/>
            <person name="Tangrot J."/>
            <person name="Rosling A."/>
        </authorList>
    </citation>
    <scope>NUCLEOTIDE SEQUENCE</scope>
    <source>
        <strain evidence="1">IL203A</strain>
    </source>
</reference>
<comment type="caution">
    <text evidence="1">The sequence shown here is derived from an EMBL/GenBank/DDBJ whole genome shotgun (WGS) entry which is preliminary data.</text>
</comment>
<organism evidence="1 2">
    <name type="scientific">Dentiscutata heterogama</name>
    <dbReference type="NCBI Taxonomy" id="1316150"/>
    <lineage>
        <taxon>Eukaryota</taxon>
        <taxon>Fungi</taxon>
        <taxon>Fungi incertae sedis</taxon>
        <taxon>Mucoromycota</taxon>
        <taxon>Glomeromycotina</taxon>
        <taxon>Glomeromycetes</taxon>
        <taxon>Diversisporales</taxon>
        <taxon>Gigasporaceae</taxon>
        <taxon>Dentiscutata</taxon>
    </lineage>
</organism>
<dbReference type="Proteomes" id="UP000789702">
    <property type="component" value="Unassembled WGS sequence"/>
</dbReference>
<keyword evidence="2" id="KW-1185">Reference proteome</keyword>
<evidence type="ECO:0000313" key="1">
    <source>
        <dbReference type="EMBL" id="CAG8489857.1"/>
    </source>
</evidence>
<evidence type="ECO:0000313" key="2">
    <source>
        <dbReference type="Proteomes" id="UP000789702"/>
    </source>
</evidence>
<proteinExistence type="predicted"/>
<sequence length="152" mass="17771">MADKLSKEEIKKIFDSFDTNGNGKLSYSEIENTVLRTYPQFNNKKKVIMRAYKEADASKSGYIEIGEFGLLLDSLNHFYELYEIFQKIDIDNDGRINFDDFKKGRKVLKLTEFSDAELKKEFEKIDLNNGGLILFDEFCEYAVKRNLVKQVH</sequence>
<protein>
    <submittedName>
        <fullName evidence="1">13166_t:CDS:1</fullName>
    </submittedName>
</protein>
<dbReference type="EMBL" id="CAJVPU010001851">
    <property type="protein sequence ID" value="CAG8489857.1"/>
    <property type="molecule type" value="Genomic_DNA"/>
</dbReference>
<gene>
    <name evidence="1" type="ORF">DHETER_LOCUS2507</name>
</gene>
<accession>A0ACA9KRU8</accession>
<name>A0ACA9KRU8_9GLOM</name>